<comment type="caution">
    <text evidence="4">The sequence shown here is derived from an EMBL/GenBank/DDBJ whole genome shotgun (WGS) entry which is preliminary data.</text>
</comment>
<dbReference type="Pfam" id="PF21934">
    <property type="entry name" value="Yop-YscD_ppl_3rd"/>
    <property type="match status" value="1"/>
</dbReference>
<organism evidence="4 5">
    <name type="scientific">Pseudomonas syringae</name>
    <dbReference type="NCBI Taxonomy" id="317"/>
    <lineage>
        <taxon>Bacteria</taxon>
        <taxon>Pseudomonadati</taxon>
        <taxon>Pseudomonadota</taxon>
        <taxon>Gammaproteobacteria</taxon>
        <taxon>Pseudomonadales</taxon>
        <taxon>Pseudomonadaceae</taxon>
        <taxon>Pseudomonas</taxon>
    </lineage>
</organism>
<evidence type="ECO:0000259" key="2">
    <source>
        <dbReference type="Pfam" id="PF21934"/>
    </source>
</evidence>
<accession>A0A085VHW7</accession>
<dbReference type="EMBL" id="JPQT01000041">
    <property type="protein sequence ID" value="KFE55030.1"/>
    <property type="molecule type" value="Genomic_DNA"/>
</dbReference>
<dbReference type="RefSeq" id="WP_047572170.1">
    <property type="nucleotide sequence ID" value="NZ_JPQT01000041.1"/>
</dbReference>
<dbReference type="InterPro" id="IPR053946">
    <property type="entry name" value="YscD_ppl_3rd"/>
</dbReference>
<dbReference type="Pfam" id="PF23893">
    <property type="entry name" value="Y4YQ_C"/>
    <property type="match status" value="1"/>
</dbReference>
<protein>
    <recommendedName>
        <fullName evidence="6">SMAD/FHA domain protein</fullName>
    </recommendedName>
</protein>
<dbReference type="Gene3D" id="2.60.200.20">
    <property type="match status" value="1"/>
</dbReference>
<dbReference type="PATRIC" id="fig|317.174.peg.633"/>
<evidence type="ECO:0000259" key="1">
    <source>
        <dbReference type="Pfam" id="PF16697"/>
    </source>
</evidence>
<evidence type="ECO:0000313" key="4">
    <source>
        <dbReference type="EMBL" id="KFE55030.1"/>
    </source>
</evidence>
<feature type="domain" description="YscD cytoplasmic" evidence="1">
    <location>
        <begin position="29"/>
        <end position="94"/>
    </location>
</feature>
<name>A0A085VHW7_PSESX</name>
<dbReference type="InterPro" id="IPR057770">
    <property type="entry name" value="YscD/Y4YQ_C"/>
</dbReference>
<reference evidence="4 5" key="1">
    <citation type="submission" date="2014-07" db="EMBL/GenBank/DDBJ databases">
        <title>Draft Genome Sequences of Environmental Pseudomonas syringae strains.</title>
        <authorList>
            <person name="Baltrus D.A."/>
            <person name="Berge O."/>
            <person name="Morris C."/>
        </authorList>
    </citation>
    <scope>NUCLEOTIDE SEQUENCE [LARGE SCALE GENOMIC DNA]</scope>
    <source>
        <strain evidence="4 5">CEB003</strain>
    </source>
</reference>
<dbReference type="Proteomes" id="UP000028643">
    <property type="component" value="Unassembled WGS sequence"/>
</dbReference>
<dbReference type="InterPro" id="IPR032030">
    <property type="entry name" value="YscD_cytoplasmic_dom"/>
</dbReference>
<dbReference type="SUPFAM" id="SSF49879">
    <property type="entry name" value="SMAD/FHA domain"/>
    <property type="match status" value="1"/>
</dbReference>
<gene>
    <name evidence="4" type="ORF">IV02_03135</name>
</gene>
<sequence>MTALVSLLSMPGSEPGSAAQGKSTPVLSITHGLHQGVCLALDKSVYIIGSAASADLLLSDSGIAERHMALRFANGQVAVEALGADVSVFSQDAREIRIPAGRGHRARLPLDIRLGSARLTLTSDSDPLGKPPADQVAPIWQRKPRWIVALVLMFLCVGAFAFRGEPLPALALPAPVATPIVDERAQTVGQARLWLEAQLRAANLDRIKVNEIDGQLNVAGSFDPAQKARWTQVQQAFDARFGQQVVLHPGVVAGAEVAKPRVRLQAVWFGPNPYVINDSGKRLYPGAALADNWTLQSIENNQVILARGEERFTFTL</sequence>
<evidence type="ECO:0000313" key="5">
    <source>
        <dbReference type="Proteomes" id="UP000028643"/>
    </source>
</evidence>
<dbReference type="AlphaFoldDB" id="A0A085VHW7"/>
<dbReference type="InterPro" id="IPR008984">
    <property type="entry name" value="SMAD_FHA_dom_sf"/>
</dbReference>
<evidence type="ECO:0000259" key="3">
    <source>
        <dbReference type="Pfam" id="PF23893"/>
    </source>
</evidence>
<dbReference type="Pfam" id="PF16697">
    <property type="entry name" value="Yop-YscD_cpl"/>
    <property type="match status" value="1"/>
</dbReference>
<dbReference type="CDD" id="cd00060">
    <property type="entry name" value="FHA"/>
    <property type="match status" value="1"/>
</dbReference>
<evidence type="ECO:0008006" key="6">
    <source>
        <dbReference type="Google" id="ProtNLM"/>
    </source>
</evidence>
<feature type="domain" description="YscD-like Bon-like" evidence="2">
    <location>
        <begin position="195"/>
        <end position="248"/>
    </location>
</feature>
<feature type="domain" description="YscD/Y4YQ C-terminal" evidence="3">
    <location>
        <begin position="263"/>
        <end position="312"/>
    </location>
</feature>
<proteinExistence type="predicted"/>